<dbReference type="SUPFAM" id="SSF55186">
    <property type="entry name" value="ThrRS/AlaRS common domain"/>
    <property type="match status" value="1"/>
</dbReference>
<keyword evidence="3" id="KW-0862">Zinc</keyword>
<dbReference type="Proteomes" id="UP001629953">
    <property type="component" value="Unassembled WGS sequence"/>
</dbReference>
<name>A0ABW9G275_9GAMM</name>
<protein>
    <submittedName>
        <fullName evidence="5">Alanyl-tRNA editing protein</fullName>
    </submittedName>
</protein>
<organism evidence="5 6">
    <name type="scientific">Celerinatantimonas yamalensis</name>
    <dbReference type="NCBI Taxonomy" id="559956"/>
    <lineage>
        <taxon>Bacteria</taxon>
        <taxon>Pseudomonadati</taxon>
        <taxon>Pseudomonadota</taxon>
        <taxon>Gammaproteobacteria</taxon>
        <taxon>Celerinatantimonadaceae</taxon>
        <taxon>Celerinatantimonas</taxon>
    </lineage>
</organism>
<sequence length="215" mass="24494">MTHKQFWQDPYQIEHDTIIASVDGARVTLESTIFFAFSGGQESDHGTIGGYDVASAVKENSEIIYNLPDDHKLTPGQSVRIVIDWERRYQLMRHHFAAELVLELFYKAFPKIEKVGAHIAQDKARIDFSWPESISPLLSGFSDEANRMIESGLPIKTDFDDKEKERRYWEIEGFSKVPCGGTHVRTTNEIGPIKLKRKNIGKGKERVEILLATKS</sequence>
<feature type="domain" description="Threonyl/alanyl tRNA synthetase SAD" evidence="4">
    <location>
        <begin position="166"/>
        <end position="208"/>
    </location>
</feature>
<dbReference type="Gene3D" id="2.40.30.130">
    <property type="match status" value="1"/>
</dbReference>
<evidence type="ECO:0000256" key="2">
    <source>
        <dbReference type="ARBA" id="ARBA00022723"/>
    </source>
</evidence>
<evidence type="ECO:0000313" key="6">
    <source>
        <dbReference type="Proteomes" id="UP001629953"/>
    </source>
</evidence>
<dbReference type="SMART" id="SM00863">
    <property type="entry name" value="tRNA_SAD"/>
    <property type="match status" value="1"/>
</dbReference>
<evidence type="ECO:0000256" key="3">
    <source>
        <dbReference type="ARBA" id="ARBA00022833"/>
    </source>
</evidence>
<evidence type="ECO:0000259" key="4">
    <source>
        <dbReference type="SMART" id="SM00863"/>
    </source>
</evidence>
<keyword evidence="6" id="KW-1185">Reference proteome</keyword>
<dbReference type="InterPro" id="IPR018163">
    <property type="entry name" value="Thr/Ala-tRNA-synth_IIc_edit"/>
</dbReference>
<comment type="cofactor">
    <cofactor evidence="1">
        <name>Zn(2+)</name>
        <dbReference type="ChEBI" id="CHEBI:29105"/>
    </cofactor>
</comment>
<gene>
    <name evidence="5" type="ORF">ABUE30_01585</name>
</gene>
<dbReference type="Gene3D" id="3.30.980.10">
    <property type="entry name" value="Threonyl-trna Synthetase, Chain A, domain 2"/>
    <property type="match status" value="1"/>
</dbReference>
<dbReference type="RefSeq" id="WP_408621932.1">
    <property type="nucleotide sequence ID" value="NZ_JBEQCT010000001.1"/>
</dbReference>
<dbReference type="EMBL" id="JBEQCT010000001">
    <property type="protein sequence ID" value="MFM2483776.1"/>
    <property type="molecule type" value="Genomic_DNA"/>
</dbReference>
<reference evidence="5 6" key="1">
    <citation type="journal article" date="2013" name="Int. J. Syst. Evol. Microbiol.">
        <title>Celerinatantimonas yamalensis sp. nov., a cold-adapted diazotrophic bacterium from a cold permafrost brine.</title>
        <authorList>
            <person name="Shcherbakova V."/>
            <person name="Chuvilskaya N."/>
            <person name="Rivkina E."/>
            <person name="Demidov N."/>
            <person name="Uchaeva V."/>
            <person name="Suetin S."/>
            <person name="Suzina N."/>
            <person name="Gilichinsky D."/>
        </authorList>
    </citation>
    <scope>NUCLEOTIDE SEQUENCE [LARGE SCALE GENOMIC DNA]</scope>
    <source>
        <strain evidence="5 6">C7</strain>
    </source>
</reference>
<comment type="caution">
    <text evidence="5">The sequence shown here is derived from an EMBL/GenBank/DDBJ whole genome shotgun (WGS) entry which is preliminary data.</text>
</comment>
<dbReference type="SUPFAM" id="SSF50447">
    <property type="entry name" value="Translation proteins"/>
    <property type="match status" value="1"/>
</dbReference>
<evidence type="ECO:0000256" key="1">
    <source>
        <dbReference type="ARBA" id="ARBA00001947"/>
    </source>
</evidence>
<dbReference type="Pfam" id="PF07973">
    <property type="entry name" value="tRNA_SAD"/>
    <property type="match status" value="1"/>
</dbReference>
<dbReference type="PANTHER" id="PTHR43462">
    <property type="entry name" value="ALANYL-TRNA EDITING PROTEIN"/>
    <property type="match status" value="1"/>
</dbReference>
<dbReference type="PANTHER" id="PTHR43462:SF1">
    <property type="entry name" value="ALANYL-TRNA EDITING PROTEIN AARSD1"/>
    <property type="match status" value="1"/>
</dbReference>
<evidence type="ECO:0000313" key="5">
    <source>
        <dbReference type="EMBL" id="MFM2483776.1"/>
    </source>
</evidence>
<keyword evidence="2" id="KW-0479">Metal-binding</keyword>
<dbReference type="InterPro" id="IPR009000">
    <property type="entry name" value="Transl_B-barrel_sf"/>
</dbReference>
<dbReference type="InterPro" id="IPR012947">
    <property type="entry name" value="tRNA_SAD"/>
</dbReference>
<proteinExistence type="predicted"/>
<accession>A0ABW9G275</accession>
<dbReference type="InterPro" id="IPR051335">
    <property type="entry name" value="Alanyl-tRNA_Editing_Enzymes"/>
</dbReference>